<name>A0ABX5XYN7_9BACT</name>
<organism evidence="2 3">
    <name type="scientific">Stieleria magnilauensis</name>
    <dbReference type="NCBI Taxonomy" id="2527963"/>
    <lineage>
        <taxon>Bacteria</taxon>
        <taxon>Pseudomonadati</taxon>
        <taxon>Planctomycetota</taxon>
        <taxon>Planctomycetia</taxon>
        <taxon>Pirellulales</taxon>
        <taxon>Pirellulaceae</taxon>
        <taxon>Stieleria</taxon>
    </lineage>
</organism>
<dbReference type="Proteomes" id="UP000318081">
    <property type="component" value="Chromosome"/>
</dbReference>
<sequence length="383" mass="41023">MSELVDVETIAALQELVRHSESILVVGNRTKPALSSVAAPTQRVTTRSLSGIIEYEPSEFTFTALAGTTLAEIKAALASKNQYLPFDPFLTETDATADDNATTGAGATIAGTLAAGLSGPGRHRYGGVRDFVLAAQFVAGDGNLIQSGGKVVKNAAGFDIPKLLVGSCGRLGAITALTFKVFPRPVEFHTYQLQSADHEEAARLIAALARGRWELDAIDYRSESRSIWIRIGAAKAVCDAIATDISRSLQTHTVAPMTDEQAVQSWAPLMQLRFGGSNRRSIVKIPMVLQQMQRLATWCDDRRDKVSLHASVAGSIGWLAVADDTLADVDAFLADASMTGLVIRGDQQSTGRWMLGTRRSAPIDQKIKDAMDPPGRFPNLGGE</sequence>
<protein>
    <submittedName>
        <fullName evidence="2">FAD-linked oxidoreductase</fullName>
        <ecNumber evidence="2">1.-.-.-</ecNumber>
    </submittedName>
</protein>
<accession>A0ABX5XYN7</accession>
<dbReference type="PROSITE" id="PS51387">
    <property type="entry name" value="FAD_PCMH"/>
    <property type="match status" value="1"/>
</dbReference>
<evidence type="ECO:0000259" key="1">
    <source>
        <dbReference type="PROSITE" id="PS51387"/>
    </source>
</evidence>
<dbReference type="InterPro" id="IPR006094">
    <property type="entry name" value="Oxid_FAD_bind_N"/>
</dbReference>
<dbReference type="Gene3D" id="3.30.465.10">
    <property type="match status" value="1"/>
</dbReference>
<proteinExistence type="predicted"/>
<evidence type="ECO:0000313" key="3">
    <source>
        <dbReference type="Proteomes" id="UP000318081"/>
    </source>
</evidence>
<dbReference type="EMBL" id="CP036432">
    <property type="protein sequence ID" value="QDV87157.1"/>
    <property type="molecule type" value="Genomic_DNA"/>
</dbReference>
<keyword evidence="3" id="KW-1185">Reference proteome</keyword>
<dbReference type="GO" id="GO:0016491">
    <property type="term" value="F:oxidoreductase activity"/>
    <property type="evidence" value="ECO:0007669"/>
    <property type="project" value="UniProtKB-KW"/>
</dbReference>
<dbReference type="InterPro" id="IPR016166">
    <property type="entry name" value="FAD-bd_PCMH"/>
</dbReference>
<dbReference type="EC" id="1.-.-.-" evidence="2"/>
<gene>
    <name evidence="2" type="ORF">TBK1r_61850</name>
</gene>
<dbReference type="PANTHER" id="PTHR11748:SF103">
    <property type="entry name" value="GLYCOLATE OXIDASE SUBUNIT GLCE"/>
    <property type="match status" value="1"/>
</dbReference>
<dbReference type="Pfam" id="PF01565">
    <property type="entry name" value="FAD_binding_4"/>
    <property type="match status" value="1"/>
</dbReference>
<dbReference type="RefSeq" id="WP_145218683.1">
    <property type="nucleotide sequence ID" value="NZ_CP036432.1"/>
</dbReference>
<dbReference type="InterPro" id="IPR016169">
    <property type="entry name" value="FAD-bd_PCMH_sub2"/>
</dbReference>
<reference evidence="2 3" key="1">
    <citation type="submission" date="2019-02" db="EMBL/GenBank/DDBJ databases">
        <title>Deep-cultivation of Planctomycetes and their phenomic and genomic characterization uncovers novel biology.</title>
        <authorList>
            <person name="Wiegand S."/>
            <person name="Jogler M."/>
            <person name="Boedeker C."/>
            <person name="Pinto D."/>
            <person name="Vollmers J."/>
            <person name="Rivas-Marin E."/>
            <person name="Kohn T."/>
            <person name="Peeters S.H."/>
            <person name="Heuer A."/>
            <person name="Rast P."/>
            <person name="Oberbeckmann S."/>
            <person name="Bunk B."/>
            <person name="Jeske O."/>
            <person name="Meyerdierks A."/>
            <person name="Storesund J.E."/>
            <person name="Kallscheuer N."/>
            <person name="Luecker S."/>
            <person name="Lage O.M."/>
            <person name="Pohl T."/>
            <person name="Merkel B.J."/>
            <person name="Hornburger P."/>
            <person name="Mueller R.-W."/>
            <person name="Bruemmer F."/>
            <person name="Labrenz M."/>
            <person name="Spormann A.M."/>
            <person name="Op den Camp H."/>
            <person name="Overmann J."/>
            <person name="Amann R."/>
            <person name="Jetten M.S.M."/>
            <person name="Mascher T."/>
            <person name="Medema M.H."/>
            <person name="Devos D.P."/>
            <person name="Kaster A.-K."/>
            <person name="Ovreas L."/>
            <person name="Rohde M."/>
            <person name="Galperin M.Y."/>
            <person name="Jogler C."/>
        </authorList>
    </citation>
    <scope>NUCLEOTIDE SEQUENCE [LARGE SCALE GENOMIC DNA]</scope>
    <source>
        <strain evidence="2 3">TBK1r</strain>
    </source>
</reference>
<feature type="domain" description="FAD-binding PCMH-type" evidence="1">
    <location>
        <begin position="1"/>
        <end position="184"/>
    </location>
</feature>
<dbReference type="InterPro" id="IPR036318">
    <property type="entry name" value="FAD-bd_PCMH-like_sf"/>
</dbReference>
<keyword evidence="2" id="KW-0560">Oxidoreductase</keyword>
<dbReference type="SUPFAM" id="SSF56176">
    <property type="entry name" value="FAD-binding/transporter-associated domain-like"/>
    <property type="match status" value="1"/>
</dbReference>
<dbReference type="PANTHER" id="PTHR11748">
    <property type="entry name" value="D-LACTATE DEHYDROGENASE"/>
    <property type="match status" value="1"/>
</dbReference>
<evidence type="ECO:0000313" key="2">
    <source>
        <dbReference type="EMBL" id="QDV87157.1"/>
    </source>
</evidence>